<gene>
    <name evidence="1" type="ORF">ASIM_LOCUS550</name>
</gene>
<dbReference type="Proteomes" id="UP000267096">
    <property type="component" value="Unassembled WGS sequence"/>
</dbReference>
<reference evidence="1 2" key="2">
    <citation type="submission" date="2018-11" db="EMBL/GenBank/DDBJ databases">
        <authorList>
            <consortium name="Pathogen Informatics"/>
        </authorList>
    </citation>
    <scope>NUCLEOTIDE SEQUENCE [LARGE SCALE GENOMIC DNA]</scope>
</reference>
<dbReference type="OrthoDB" id="5847693at2759"/>
<sequence>MEMLRTHQLHEISLFKIYDQRWSSKQPTGYSYGWIGTRCHTTINYRLEQGKARFYDGLSRTDGCNKTTGKCNTPTETILWDPVSLKRQCPYQSLGMKIAHLSERFVTIPEMQTVFVRKRIPQNRSTIMMNCQFREVETMENGIILDHSPSTNDQAKEADRITTGRTLFVERLPNEIIRRGTAINANLQYLWNTLVNQERQVIQEVRHRVCEDQNRLLRLVKAISQTDPTTAARILFKRNDIAAENVGSFLKVFPC</sequence>
<evidence type="ECO:0000313" key="1">
    <source>
        <dbReference type="EMBL" id="VDK17831.1"/>
    </source>
</evidence>
<name>A0A0M3IZG7_ANISI</name>
<dbReference type="EMBL" id="UYRR01000384">
    <property type="protein sequence ID" value="VDK17831.1"/>
    <property type="molecule type" value="Genomic_DNA"/>
</dbReference>
<evidence type="ECO:0000313" key="2">
    <source>
        <dbReference type="Proteomes" id="UP000267096"/>
    </source>
</evidence>
<reference evidence="3" key="1">
    <citation type="submission" date="2017-02" db="UniProtKB">
        <authorList>
            <consortium name="WormBaseParasite"/>
        </authorList>
    </citation>
    <scope>IDENTIFICATION</scope>
</reference>
<dbReference type="AlphaFoldDB" id="A0A0M3IZG7"/>
<organism evidence="3">
    <name type="scientific">Anisakis simplex</name>
    <name type="common">Herring worm</name>
    <dbReference type="NCBI Taxonomy" id="6269"/>
    <lineage>
        <taxon>Eukaryota</taxon>
        <taxon>Metazoa</taxon>
        <taxon>Ecdysozoa</taxon>
        <taxon>Nematoda</taxon>
        <taxon>Chromadorea</taxon>
        <taxon>Rhabditida</taxon>
        <taxon>Spirurina</taxon>
        <taxon>Ascaridomorpha</taxon>
        <taxon>Ascaridoidea</taxon>
        <taxon>Anisakidae</taxon>
        <taxon>Anisakis</taxon>
        <taxon>Anisakis simplex complex</taxon>
    </lineage>
</organism>
<accession>A0A0M3IZG7</accession>
<evidence type="ECO:0000313" key="3">
    <source>
        <dbReference type="WBParaSite" id="ASIM_0000065001-mRNA-1"/>
    </source>
</evidence>
<keyword evidence="2" id="KW-1185">Reference proteome</keyword>
<protein>
    <submittedName>
        <fullName evidence="3">FLYWCH-type domain-containing protein</fullName>
    </submittedName>
</protein>
<proteinExistence type="predicted"/>
<dbReference type="WBParaSite" id="ASIM_0000065001-mRNA-1">
    <property type="protein sequence ID" value="ASIM_0000065001-mRNA-1"/>
    <property type="gene ID" value="ASIM_0000065001"/>
</dbReference>
<dbReference type="Gene3D" id="1.20.5.1890">
    <property type="match status" value="1"/>
</dbReference>
<dbReference type="SUPFAM" id="SSF161008">
    <property type="entry name" value="Viral glycoprotein ectodomain-like"/>
    <property type="match status" value="1"/>
</dbReference>